<evidence type="ECO:0000313" key="1">
    <source>
        <dbReference type="EMBL" id="MBK1868911.1"/>
    </source>
</evidence>
<sequence length="264" mass="28637">MKTPRETENGAGSDDNAGSRSVRRALDILELVLKHNQPVTVAQIIAELGIPKSTAYELVRTLSDGDYLEAAGKGAGLFLGRRLYELGMAYKSHVDLLRDGSRIAAELRDETGETVQLSVFENDMMMVLFKEEGIRPLRIISHVGSRVPVNWAAAGRLLVSDMDDAALTKLLTATMRPSPTGRAPVEVDKLIAQIRKFRRQGYATEINETNEHAGCVAAPVIDATGRCIAALSIAAPEQRLAKPNRDQLIAAVIAAAQKLSRRLG</sequence>
<proteinExistence type="predicted"/>
<accession>A0ACC5R8V1</accession>
<dbReference type="EMBL" id="JAENHL010000007">
    <property type="protein sequence ID" value="MBK1868911.1"/>
    <property type="molecule type" value="Genomic_DNA"/>
</dbReference>
<organism evidence="1 2">
    <name type="scientific">Taklimakanibacter albus</name>
    <dbReference type="NCBI Taxonomy" id="2800327"/>
    <lineage>
        <taxon>Bacteria</taxon>
        <taxon>Pseudomonadati</taxon>
        <taxon>Pseudomonadota</taxon>
        <taxon>Alphaproteobacteria</taxon>
        <taxon>Hyphomicrobiales</taxon>
        <taxon>Aestuariivirgaceae</taxon>
        <taxon>Taklimakanibacter</taxon>
    </lineage>
</organism>
<protein>
    <submittedName>
        <fullName evidence="1">IclR family transcriptional regulator</fullName>
    </submittedName>
</protein>
<comment type="caution">
    <text evidence="1">The sequence shown here is derived from an EMBL/GenBank/DDBJ whole genome shotgun (WGS) entry which is preliminary data.</text>
</comment>
<reference evidence="1" key="1">
    <citation type="submission" date="2021-01" db="EMBL/GenBank/DDBJ databases">
        <authorList>
            <person name="Sun Q."/>
        </authorList>
    </citation>
    <scope>NUCLEOTIDE SEQUENCE</scope>
    <source>
        <strain evidence="1">YIM B02566</strain>
    </source>
</reference>
<evidence type="ECO:0000313" key="2">
    <source>
        <dbReference type="Proteomes" id="UP000616151"/>
    </source>
</evidence>
<keyword evidence="2" id="KW-1185">Reference proteome</keyword>
<dbReference type="Proteomes" id="UP000616151">
    <property type="component" value="Unassembled WGS sequence"/>
</dbReference>
<name>A0ACC5R8V1_9HYPH</name>
<gene>
    <name evidence="1" type="ORF">JHL16_21310</name>
</gene>